<gene>
    <name evidence="1" type="ORF">AV274_4881</name>
</gene>
<proteinExistence type="predicted"/>
<dbReference type="EMBL" id="LXWW01000397">
    <property type="protein sequence ID" value="OAO13436.1"/>
    <property type="molecule type" value="Genomic_DNA"/>
</dbReference>
<evidence type="ECO:0000313" key="1">
    <source>
        <dbReference type="EMBL" id="OAO13436.1"/>
    </source>
</evidence>
<keyword evidence="2" id="KW-1185">Reference proteome</keyword>
<protein>
    <submittedName>
        <fullName evidence="1">Uncharacterized protein</fullName>
    </submittedName>
</protein>
<reference evidence="1 2" key="1">
    <citation type="submission" date="2016-05" db="EMBL/GenBank/DDBJ databases">
        <title>Nuclear genome of Blastocystis sp. subtype 1 NandII.</title>
        <authorList>
            <person name="Gentekaki E."/>
            <person name="Curtis B."/>
            <person name="Stairs C."/>
            <person name="Eme L."/>
            <person name="Herman E."/>
            <person name="Klimes V."/>
            <person name="Arias M.C."/>
            <person name="Elias M."/>
            <person name="Hilliou F."/>
            <person name="Klute M."/>
            <person name="Malik S.-B."/>
            <person name="Pightling A."/>
            <person name="Rachubinski R."/>
            <person name="Salas D."/>
            <person name="Schlacht A."/>
            <person name="Suga H."/>
            <person name="Archibald J."/>
            <person name="Ball S.G."/>
            <person name="Clark G."/>
            <person name="Dacks J."/>
            <person name="Van Der Giezen M."/>
            <person name="Tsaousis A."/>
            <person name="Roger A."/>
        </authorList>
    </citation>
    <scope>NUCLEOTIDE SEQUENCE [LARGE SCALE GENOMIC DNA]</scope>
    <source>
        <strain evidence="2">ATCC 50177 / NandII</strain>
    </source>
</reference>
<name>A0A196SAT0_BLAHN</name>
<organism evidence="1 2">
    <name type="scientific">Blastocystis sp. subtype 1 (strain ATCC 50177 / NandII)</name>
    <dbReference type="NCBI Taxonomy" id="478820"/>
    <lineage>
        <taxon>Eukaryota</taxon>
        <taxon>Sar</taxon>
        <taxon>Stramenopiles</taxon>
        <taxon>Bigyra</taxon>
        <taxon>Opalozoa</taxon>
        <taxon>Opalinata</taxon>
        <taxon>Blastocystidae</taxon>
        <taxon>Blastocystis</taxon>
    </lineage>
</organism>
<dbReference type="Proteomes" id="UP000078348">
    <property type="component" value="Unassembled WGS sequence"/>
</dbReference>
<sequence length="386" mass="43582">MDGLNRAFSETATLKAEKEMMGAFQEMKQADTLVKKGVYKEAEQLYSRVHDIVASFSPKNSPMMDVINRKKLGLFYRSNKPKEVKALISEMTKNVDSRGDADERILERMEFVNVLLHMKNTADCAPIVKELSSLCANRKDVIGLTSSLFSSLYNHLTGGDKVYEMMDSLLPVAKSISDECELRVLNNTIAIRWDEDAEPEATLALCKRVHDLAQEMEAKLELTDANEATVRQALNNAGAFDLFKEKVEEGGAALKYALKLSDNRGIRINENVVSSNTLGSIASILLKQDQPVVCEGLYLQALEFFTKKEKAVSLNGFSCEEVFDYSKVCDGYAHLLLKWEKREPLGEKYQQQAVDLLMKLNENADWMFPLTSRFWTPALFNWGRDL</sequence>
<accession>A0A196SAT0</accession>
<evidence type="ECO:0000313" key="2">
    <source>
        <dbReference type="Proteomes" id="UP000078348"/>
    </source>
</evidence>
<dbReference type="AlphaFoldDB" id="A0A196SAT0"/>
<comment type="caution">
    <text evidence="1">The sequence shown here is derived from an EMBL/GenBank/DDBJ whole genome shotgun (WGS) entry which is preliminary data.</text>
</comment>